<evidence type="ECO:0000256" key="6">
    <source>
        <dbReference type="ARBA" id="ARBA00023316"/>
    </source>
</evidence>
<dbReference type="InterPro" id="IPR016181">
    <property type="entry name" value="Acyl_CoA_acyltransferase"/>
</dbReference>
<dbReference type="SUPFAM" id="SSF55729">
    <property type="entry name" value="Acyl-CoA N-acyltransferases (Nat)"/>
    <property type="match status" value="2"/>
</dbReference>
<evidence type="ECO:0008006" key="9">
    <source>
        <dbReference type="Google" id="ProtNLM"/>
    </source>
</evidence>
<dbReference type="GO" id="GO:0016755">
    <property type="term" value="F:aminoacyltransferase activity"/>
    <property type="evidence" value="ECO:0007669"/>
    <property type="project" value="InterPro"/>
</dbReference>
<dbReference type="InterPro" id="IPR050644">
    <property type="entry name" value="PG_Glycine_Bridge_Synth"/>
</dbReference>
<dbReference type="Pfam" id="PF02388">
    <property type="entry name" value="FemAB"/>
    <property type="match status" value="3"/>
</dbReference>
<keyword evidence="4" id="KW-0573">Peptidoglycan synthesis</keyword>
<evidence type="ECO:0000313" key="7">
    <source>
        <dbReference type="EMBL" id="OGG04148.1"/>
    </source>
</evidence>
<evidence type="ECO:0000313" key="8">
    <source>
        <dbReference type="Proteomes" id="UP000178448"/>
    </source>
</evidence>
<gene>
    <name evidence="7" type="ORF">A2Z33_03235</name>
</gene>
<evidence type="ECO:0000256" key="3">
    <source>
        <dbReference type="ARBA" id="ARBA00022960"/>
    </source>
</evidence>
<dbReference type="AlphaFoldDB" id="A0A1F5YVA9"/>
<dbReference type="Proteomes" id="UP000178448">
    <property type="component" value="Unassembled WGS sequence"/>
</dbReference>
<keyword evidence="3" id="KW-0133">Cell shape</keyword>
<dbReference type="PROSITE" id="PS51191">
    <property type="entry name" value="FEMABX"/>
    <property type="match status" value="1"/>
</dbReference>
<reference evidence="7 8" key="1">
    <citation type="journal article" date="2016" name="Nat. Commun.">
        <title>Thousands of microbial genomes shed light on interconnected biogeochemical processes in an aquifer system.</title>
        <authorList>
            <person name="Anantharaman K."/>
            <person name="Brown C.T."/>
            <person name="Hug L.A."/>
            <person name="Sharon I."/>
            <person name="Castelle C.J."/>
            <person name="Probst A.J."/>
            <person name="Thomas B.C."/>
            <person name="Singh A."/>
            <person name="Wilkins M.J."/>
            <person name="Karaoz U."/>
            <person name="Brodie E.L."/>
            <person name="Williams K.H."/>
            <person name="Hubbard S.S."/>
            <person name="Banfield J.F."/>
        </authorList>
    </citation>
    <scope>NUCLEOTIDE SEQUENCE [LARGE SCALE GENOMIC DNA]</scope>
</reference>
<dbReference type="PANTHER" id="PTHR36174">
    <property type="entry name" value="LIPID II:GLYCINE GLYCYLTRANSFERASE"/>
    <property type="match status" value="1"/>
</dbReference>
<keyword evidence="2" id="KW-0808">Transferase</keyword>
<protein>
    <recommendedName>
        <fullName evidence="9">BioF2-like acetyltransferase domain-containing protein</fullName>
    </recommendedName>
</protein>
<dbReference type="STRING" id="1798374.A2Z33_03235"/>
<proteinExistence type="inferred from homology"/>
<dbReference type="EMBL" id="MFJD01000004">
    <property type="protein sequence ID" value="OGG04148.1"/>
    <property type="molecule type" value="Genomic_DNA"/>
</dbReference>
<dbReference type="PANTHER" id="PTHR36174:SF1">
    <property type="entry name" value="LIPID II:GLYCINE GLYCYLTRANSFERASE"/>
    <property type="match status" value="1"/>
</dbReference>
<evidence type="ECO:0000256" key="4">
    <source>
        <dbReference type="ARBA" id="ARBA00022984"/>
    </source>
</evidence>
<comment type="caution">
    <text evidence="7">The sequence shown here is derived from an EMBL/GenBank/DDBJ whole genome shotgun (WGS) entry which is preliminary data.</text>
</comment>
<accession>A0A1F5YVA9</accession>
<comment type="similarity">
    <text evidence="1">Belongs to the FemABX family.</text>
</comment>
<keyword evidence="6" id="KW-0961">Cell wall biogenesis/degradation</keyword>
<dbReference type="GO" id="GO:0008360">
    <property type="term" value="P:regulation of cell shape"/>
    <property type="evidence" value="ECO:0007669"/>
    <property type="project" value="UniProtKB-KW"/>
</dbReference>
<dbReference type="InterPro" id="IPR003447">
    <property type="entry name" value="FEMABX"/>
</dbReference>
<organism evidence="7 8">
    <name type="scientific">Candidatus Gottesmanbacteria bacterium RBG_16_52_11</name>
    <dbReference type="NCBI Taxonomy" id="1798374"/>
    <lineage>
        <taxon>Bacteria</taxon>
        <taxon>Candidatus Gottesmaniibacteriota</taxon>
    </lineage>
</organism>
<evidence type="ECO:0000256" key="1">
    <source>
        <dbReference type="ARBA" id="ARBA00009943"/>
    </source>
</evidence>
<evidence type="ECO:0000256" key="2">
    <source>
        <dbReference type="ARBA" id="ARBA00022679"/>
    </source>
</evidence>
<dbReference type="GO" id="GO:0009252">
    <property type="term" value="P:peptidoglycan biosynthetic process"/>
    <property type="evidence" value="ECO:0007669"/>
    <property type="project" value="UniProtKB-KW"/>
</dbReference>
<name>A0A1F5YVA9_9BACT</name>
<dbReference type="Gene3D" id="3.40.630.30">
    <property type="match status" value="2"/>
</dbReference>
<sequence length="341" mass="38956">MARIRIVPVSDKTVWESFLAKRPEANFLQSWQWGQFHRNLGKSVDNLGFYEGNKLAGVLLTVVEPARRGRYLSVAGGPILDFTEKSLVSAFADGVRETGNRYACAFVRVRPQLPDDAFFRSLFSGLGFLPAQMHLEAETTSQLDLSLPEETLLANMRKTTRHEIRKAKSLGIIVKESQDPADIRAFFQLQTETARRQKFVPFSYPYLYEQFKAFASDGQAFLYSAYKDSSLLAQAFIIFYGPEAVYHYGASTEEGRQYPGAYLIQWEAIRRARQRGQRRYNFWGVVAPDDTGHRFYGVSVFKRGFGGTDVCYLHAQDLILSPARYAANFAVEYIRKRTRRL</sequence>
<keyword evidence="5" id="KW-0012">Acyltransferase</keyword>
<dbReference type="GO" id="GO:0071555">
    <property type="term" value="P:cell wall organization"/>
    <property type="evidence" value="ECO:0007669"/>
    <property type="project" value="UniProtKB-KW"/>
</dbReference>
<evidence type="ECO:0000256" key="5">
    <source>
        <dbReference type="ARBA" id="ARBA00023315"/>
    </source>
</evidence>